<dbReference type="Proteomes" id="UP001152795">
    <property type="component" value="Unassembled WGS sequence"/>
</dbReference>
<accession>A0A7D9LC27</accession>
<proteinExistence type="predicted"/>
<keyword evidence="2" id="KW-1185">Reference proteome</keyword>
<evidence type="ECO:0000313" key="1">
    <source>
        <dbReference type="EMBL" id="CAB4029728.1"/>
    </source>
</evidence>
<dbReference type="EMBL" id="CACRXK020016365">
    <property type="protein sequence ID" value="CAB4029728.1"/>
    <property type="molecule type" value="Genomic_DNA"/>
</dbReference>
<dbReference type="AlphaFoldDB" id="A0A7D9LC27"/>
<reference evidence="1" key="1">
    <citation type="submission" date="2020-04" db="EMBL/GenBank/DDBJ databases">
        <authorList>
            <person name="Alioto T."/>
            <person name="Alioto T."/>
            <person name="Gomez Garrido J."/>
        </authorList>
    </citation>
    <scope>NUCLEOTIDE SEQUENCE</scope>
    <source>
        <strain evidence="1">A484AB</strain>
    </source>
</reference>
<gene>
    <name evidence="1" type="ORF">PACLA_8A061935</name>
</gene>
<comment type="caution">
    <text evidence="1">The sequence shown here is derived from an EMBL/GenBank/DDBJ whole genome shotgun (WGS) entry which is preliminary data.</text>
</comment>
<protein>
    <submittedName>
        <fullName evidence="1">Uncharacterized protein</fullName>
    </submittedName>
</protein>
<name>A0A7D9LC27_PARCT</name>
<organism evidence="1 2">
    <name type="scientific">Paramuricea clavata</name>
    <name type="common">Red gorgonian</name>
    <name type="synonym">Violescent sea-whip</name>
    <dbReference type="NCBI Taxonomy" id="317549"/>
    <lineage>
        <taxon>Eukaryota</taxon>
        <taxon>Metazoa</taxon>
        <taxon>Cnidaria</taxon>
        <taxon>Anthozoa</taxon>
        <taxon>Octocorallia</taxon>
        <taxon>Malacalcyonacea</taxon>
        <taxon>Plexauridae</taxon>
        <taxon>Paramuricea</taxon>
    </lineage>
</organism>
<sequence length="221" mass="24752">MADIWYLGILAYAMINPNLNTLYRKESESFGVAFNLDIMKHFMQGQILPDYDAKYEVLREDLESSLSVKKLRMSKNTALEAVDLEFARQISSERKFAEEESQGVEEQTPENDATNACAFLPVAIGDEFLQAVMANQDFICENLVELAEEALTTLPSKINNVRDANKMYEASETKSVLEANDLLVANYDLTEECVSANGVFSEAGRKELIATLTKLQPEAKN</sequence>
<evidence type="ECO:0000313" key="2">
    <source>
        <dbReference type="Proteomes" id="UP001152795"/>
    </source>
</evidence>